<name>A0A2V1H0I3_9GAMM</name>
<dbReference type="InterPro" id="IPR036061">
    <property type="entry name" value="CheW-like_dom_sf"/>
</dbReference>
<comment type="caution">
    <text evidence="2">The sequence shown here is derived from an EMBL/GenBank/DDBJ whole genome shotgun (WGS) entry which is preliminary data.</text>
</comment>
<gene>
    <name evidence="2" type="ORF">DC094_03860</name>
</gene>
<proteinExistence type="predicted"/>
<dbReference type="GO" id="GO:0006935">
    <property type="term" value="P:chemotaxis"/>
    <property type="evidence" value="ECO:0007669"/>
    <property type="project" value="InterPro"/>
</dbReference>
<evidence type="ECO:0000259" key="1">
    <source>
        <dbReference type="PROSITE" id="PS50851"/>
    </source>
</evidence>
<dbReference type="Pfam" id="PF01584">
    <property type="entry name" value="CheW"/>
    <property type="match status" value="1"/>
</dbReference>
<organism evidence="2 3">
    <name type="scientific">Pelagibaculum spongiae</name>
    <dbReference type="NCBI Taxonomy" id="2080658"/>
    <lineage>
        <taxon>Bacteria</taxon>
        <taxon>Pseudomonadati</taxon>
        <taxon>Pseudomonadota</taxon>
        <taxon>Gammaproteobacteria</taxon>
        <taxon>Oceanospirillales</taxon>
        <taxon>Pelagibaculum</taxon>
    </lineage>
</organism>
<sequence>MAEEKSQPVYSLLIATETDSMLIPGGCVAEIVQTINLISEVKDQSSGQIGFISWRGTDLPLFSPEKLAGGEAVMAKQGDRAIILNRTSETCSRDFIALRVSAVPRSCRVADAEIHLDSENENSDCMLRLRWQGQPVILPDMEVIASLV</sequence>
<dbReference type="GO" id="GO:0007165">
    <property type="term" value="P:signal transduction"/>
    <property type="evidence" value="ECO:0007669"/>
    <property type="project" value="InterPro"/>
</dbReference>
<accession>A0A2V1H0I3</accession>
<dbReference type="PROSITE" id="PS50851">
    <property type="entry name" value="CHEW"/>
    <property type="match status" value="1"/>
</dbReference>
<dbReference type="AlphaFoldDB" id="A0A2V1H0I3"/>
<dbReference type="RefSeq" id="WP_116685744.1">
    <property type="nucleotide sequence ID" value="NZ_CAWNYD010000001.1"/>
</dbReference>
<keyword evidence="3" id="KW-1185">Reference proteome</keyword>
<reference evidence="2 3" key="1">
    <citation type="submission" date="2018-04" db="EMBL/GenBank/DDBJ databases">
        <title>Thalassorhabdus spongiae gen. nov., sp. nov., isolated from a marine sponge in South-West Iceland.</title>
        <authorList>
            <person name="Knobloch S."/>
            <person name="Daussin A."/>
            <person name="Johannsson R."/>
            <person name="Marteinsson V.T."/>
        </authorList>
    </citation>
    <scope>NUCLEOTIDE SEQUENCE [LARGE SCALE GENOMIC DNA]</scope>
    <source>
        <strain evidence="2 3">Hp12</strain>
    </source>
</reference>
<dbReference type="OrthoDB" id="5765252at2"/>
<dbReference type="EMBL" id="QDDL01000001">
    <property type="protein sequence ID" value="PVZ72159.1"/>
    <property type="molecule type" value="Genomic_DNA"/>
</dbReference>
<evidence type="ECO:0000313" key="2">
    <source>
        <dbReference type="EMBL" id="PVZ72159.1"/>
    </source>
</evidence>
<dbReference type="SUPFAM" id="SSF50341">
    <property type="entry name" value="CheW-like"/>
    <property type="match status" value="1"/>
</dbReference>
<dbReference type="Proteomes" id="UP000244906">
    <property type="component" value="Unassembled WGS sequence"/>
</dbReference>
<feature type="domain" description="CheW-like" evidence="1">
    <location>
        <begin position="6"/>
        <end position="148"/>
    </location>
</feature>
<protein>
    <recommendedName>
        <fullName evidence="1">CheW-like domain-containing protein</fullName>
    </recommendedName>
</protein>
<dbReference type="InterPro" id="IPR002545">
    <property type="entry name" value="CheW-lke_dom"/>
</dbReference>
<evidence type="ECO:0000313" key="3">
    <source>
        <dbReference type="Proteomes" id="UP000244906"/>
    </source>
</evidence>